<proteinExistence type="inferred from homology"/>
<dbReference type="SMART" id="SM00642">
    <property type="entry name" value="Aamy"/>
    <property type="match status" value="1"/>
</dbReference>
<dbReference type="GO" id="GO:0004558">
    <property type="term" value="F:alpha-1,4-glucosidase activity"/>
    <property type="evidence" value="ECO:0007669"/>
    <property type="project" value="UniProtKB-EC"/>
</dbReference>
<dbReference type="Gene3D" id="3.20.20.80">
    <property type="entry name" value="Glycosidases"/>
    <property type="match status" value="2"/>
</dbReference>
<dbReference type="InterPro" id="IPR006047">
    <property type="entry name" value="GH13_cat_dom"/>
</dbReference>
<dbReference type="Gene3D" id="2.60.40.1180">
    <property type="entry name" value="Golgi alpha-mannosidase II"/>
    <property type="match status" value="1"/>
</dbReference>
<dbReference type="InterPro" id="IPR017853">
    <property type="entry name" value="GH"/>
</dbReference>
<keyword evidence="4" id="KW-1185">Reference proteome</keyword>
<comment type="similarity">
    <text evidence="1">Belongs to the glycosyl hydrolase 13 family.</text>
</comment>
<dbReference type="PANTHER" id="PTHR10357:SF179">
    <property type="entry name" value="NEUTRAL AND BASIC AMINO ACID TRANSPORT PROTEIN RBAT"/>
    <property type="match status" value="1"/>
</dbReference>
<dbReference type="Gene3D" id="3.90.400.10">
    <property type="entry name" value="Oligo-1,6-glucosidase, Domain 2"/>
    <property type="match status" value="1"/>
</dbReference>
<feature type="domain" description="Glycosyl hydrolase family 13 catalytic" evidence="2">
    <location>
        <begin position="32"/>
        <end position="419"/>
    </location>
</feature>
<evidence type="ECO:0000259" key="2">
    <source>
        <dbReference type="SMART" id="SM00642"/>
    </source>
</evidence>
<dbReference type="Pfam" id="PF00128">
    <property type="entry name" value="Alpha-amylase"/>
    <property type="match status" value="1"/>
</dbReference>
<dbReference type="PANTHER" id="PTHR10357">
    <property type="entry name" value="ALPHA-AMYLASE FAMILY MEMBER"/>
    <property type="match status" value="1"/>
</dbReference>
<evidence type="ECO:0000256" key="1">
    <source>
        <dbReference type="ARBA" id="ARBA00008061"/>
    </source>
</evidence>
<name>A0ABW2KUZ9_9PROT</name>
<evidence type="ECO:0000313" key="3">
    <source>
        <dbReference type="EMBL" id="MFC7333205.1"/>
    </source>
</evidence>
<dbReference type="RefSeq" id="WP_377358132.1">
    <property type="nucleotide sequence ID" value="NZ_JBHTCM010000010.1"/>
</dbReference>
<dbReference type="Proteomes" id="UP001596456">
    <property type="component" value="Unassembled WGS sequence"/>
</dbReference>
<dbReference type="SUPFAM" id="SSF51445">
    <property type="entry name" value="(Trans)glycosidases"/>
    <property type="match status" value="1"/>
</dbReference>
<sequence length="561" mass="61902">MDGSGKAETGRAITGRAGSAQAEWWRGAVLYQIYPRSFLDTDGDGIGDLEGITRRLDHVASLGVDGIWICPFFRSPMDDFGYDVADYRAVDPMFGTLEDFDRLLAAAHGRGLKVVIDMVLSHSSDRHAWFVESRRDRTNPKADWYVWADPKPDGTPPNNWLSVFGGSAWTWDPRRAQYYLHNFLTSQPDLNLHNPEVVEAVMDECRFWLERGVDGFRLDVANFYTHDRLLRDNPPRTARATDGVPERNPYGMQAHLYDKTQPETLEVLRRLRRLMDEYPGTFTVAEVSDDDSVGTCARYVAGVDRLHTAYGFSLLSCPFDAGSLRGHLEAFESQPGGGWPAWAFGNHDVMRPVTRWGGPERDAAFARQLVALLGCLRGTVFLFQGEELGLPEADVPYERLQDPYGRTFWPEFKGRDGCRTPMPWTAEAPTAGFTAPGVEPWLPVAPAHLPLSVAAQEGDPDSVLAFTRAFLRWRKGQRALTGGTIRFLDAPEPILAFVREVAGAPPLLCLFNLGRAPAVWEPAGDAAPVIVAQAGAPGAVAGDARHLALPGHGFSIAVLEG</sequence>
<reference evidence="4" key="1">
    <citation type="journal article" date="2019" name="Int. J. Syst. Evol. Microbiol.">
        <title>The Global Catalogue of Microorganisms (GCM) 10K type strain sequencing project: providing services to taxonomists for standard genome sequencing and annotation.</title>
        <authorList>
            <consortium name="The Broad Institute Genomics Platform"/>
            <consortium name="The Broad Institute Genome Sequencing Center for Infectious Disease"/>
            <person name="Wu L."/>
            <person name="Ma J."/>
        </authorList>
    </citation>
    <scope>NUCLEOTIDE SEQUENCE [LARGE SCALE GENOMIC DNA]</scope>
    <source>
        <strain evidence="4">CGMCC 1.16275</strain>
    </source>
</reference>
<keyword evidence="3" id="KW-0326">Glycosidase</keyword>
<protein>
    <submittedName>
        <fullName evidence="3">Alpha-glucosidase</fullName>
        <ecNumber evidence="3">3.2.1.20</ecNumber>
    </submittedName>
</protein>
<comment type="caution">
    <text evidence="3">The sequence shown here is derived from an EMBL/GenBank/DDBJ whole genome shotgun (WGS) entry which is preliminary data.</text>
</comment>
<dbReference type="InterPro" id="IPR013780">
    <property type="entry name" value="Glyco_hydro_b"/>
</dbReference>
<gene>
    <name evidence="3" type="ORF">ACFQPS_08535</name>
</gene>
<dbReference type="EC" id="3.2.1.20" evidence="3"/>
<dbReference type="InterPro" id="IPR045857">
    <property type="entry name" value="O16G_dom_2"/>
</dbReference>
<evidence type="ECO:0000313" key="4">
    <source>
        <dbReference type="Proteomes" id="UP001596456"/>
    </source>
</evidence>
<organism evidence="3 4">
    <name type="scientific">Rhodocista pekingensis</name>
    <dbReference type="NCBI Taxonomy" id="201185"/>
    <lineage>
        <taxon>Bacteria</taxon>
        <taxon>Pseudomonadati</taxon>
        <taxon>Pseudomonadota</taxon>
        <taxon>Alphaproteobacteria</taxon>
        <taxon>Rhodospirillales</taxon>
        <taxon>Azospirillaceae</taxon>
        <taxon>Rhodocista</taxon>
    </lineage>
</organism>
<dbReference type="CDD" id="cd11330">
    <property type="entry name" value="AmyAc_OligoGlu"/>
    <property type="match status" value="1"/>
</dbReference>
<dbReference type="EMBL" id="JBHTCM010000010">
    <property type="protein sequence ID" value="MFC7333205.1"/>
    <property type="molecule type" value="Genomic_DNA"/>
</dbReference>
<keyword evidence="3" id="KW-0378">Hydrolase</keyword>
<accession>A0ABW2KUZ9</accession>